<keyword evidence="5" id="KW-0234">DNA repair</keyword>
<dbReference type="GO" id="GO:0000707">
    <property type="term" value="P:meiotic DNA recombinase assembly"/>
    <property type="evidence" value="ECO:0007669"/>
    <property type="project" value="TreeGrafter"/>
</dbReference>
<dbReference type="GO" id="GO:0005524">
    <property type="term" value="F:ATP binding"/>
    <property type="evidence" value="ECO:0007669"/>
    <property type="project" value="UniProtKB-KW"/>
</dbReference>
<dbReference type="OrthoDB" id="5957327at2759"/>
<keyword evidence="9" id="KW-1185">Reference proteome</keyword>
<organism evidence="8 9">
    <name type="scientific">Dendrothele bispora (strain CBS 962.96)</name>
    <dbReference type="NCBI Taxonomy" id="1314807"/>
    <lineage>
        <taxon>Eukaryota</taxon>
        <taxon>Fungi</taxon>
        <taxon>Dikarya</taxon>
        <taxon>Basidiomycota</taxon>
        <taxon>Agaricomycotina</taxon>
        <taxon>Agaricomycetes</taxon>
        <taxon>Agaricomycetidae</taxon>
        <taxon>Agaricales</taxon>
        <taxon>Agaricales incertae sedis</taxon>
        <taxon>Dendrothele</taxon>
    </lineage>
</organism>
<reference evidence="8 9" key="1">
    <citation type="journal article" date="2019" name="Nat. Ecol. Evol.">
        <title>Megaphylogeny resolves global patterns of mushroom evolution.</title>
        <authorList>
            <person name="Varga T."/>
            <person name="Krizsan K."/>
            <person name="Foldi C."/>
            <person name="Dima B."/>
            <person name="Sanchez-Garcia M."/>
            <person name="Sanchez-Ramirez S."/>
            <person name="Szollosi G.J."/>
            <person name="Szarkandi J.G."/>
            <person name="Papp V."/>
            <person name="Albert L."/>
            <person name="Andreopoulos W."/>
            <person name="Angelini C."/>
            <person name="Antonin V."/>
            <person name="Barry K.W."/>
            <person name="Bougher N.L."/>
            <person name="Buchanan P."/>
            <person name="Buyck B."/>
            <person name="Bense V."/>
            <person name="Catcheside P."/>
            <person name="Chovatia M."/>
            <person name="Cooper J."/>
            <person name="Damon W."/>
            <person name="Desjardin D."/>
            <person name="Finy P."/>
            <person name="Geml J."/>
            <person name="Haridas S."/>
            <person name="Hughes K."/>
            <person name="Justo A."/>
            <person name="Karasinski D."/>
            <person name="Kautmanova I."/>
            <person name="Kiss B."/>
            <person name="Kocsube S."/>
            <person name="Kotiranta H."/>
            <person name="LaButti K.M."/>
            <person name="Lechner B.E."/>
            <person name="Liimatainen K."/>
            <person name="Lipzen A."/>
            <person name="Lukacs Z."/>
            <person name="Mihaltcheva S."/>
            <person name="Morgado L.N."/>
            <person name="Niskanen T."/>
            <person name="Noordeloos M.E."/>
            <person name="Ohm R.A."/>
            <person name="Ortiz-Santana B."/>
            <person name="Ovrebo C."/>
            <person name="Racz N."/>
            <person name="Riley R."/>
            <person name="Savchenko A."/>
            <person name="Shiryaev A."/>
            <person name="Soop K."/>
            <person name="Spirin V."/>
            <person name="Szebenyi C."/>
            <person name="Tomsovsky M."/>
            <person name="Tulloss R.E."/>
            <person name="Uehling J."/>
            <person name="Grigoriev I.V."/>
            <person name="Vagvolgyi C."/>
            <person name="Papp T."/>
            <person name="Martin F.M."/>
            <person name="Miettinen O."/>
            <person name="Hibbett D.S."/>
            <person name="Nagy L.G."/>
        </authorList>
    </citation>
    <scope>NUCLEOTIDE SEQUENCE [LARGE SCALE GENOMIC DNA]</scope>
    <source>
        <strain evidence="8 9">CBS 962.96</strain>
    </source>
</reference>
<keyword evidence="3" id="KW-0227">DNA damage</keyword>
<dbReference type="GO" id="GO:0000400">
    <property type="term" value="F:four-way junction DNA binding"/>
    <property type="evidence" value="ECO:0007669"/>
    <property type="project" value="TreeGrafter"/>
</dbReference>
<comment type="subcellular location">
    <subcellularLocation>
        <location evidence="1">Nucleus</location>
    </subcellularLocation>
</comment>
<dbReference type="GO" id="GO:0008821">
    <property type="term" value="F:crossover junction DNA endonuclease activity"/>
    <property type="evidence" value="ECO:0007669"/>
    <property type="project" value="TreeGrafter"/>
</dbReference>
<dbReference type="InterPro" id="IPR052093">
    <property type="entry name" value="HR_Repair_Mediator"/>
</dbReference>
<evidence type="ECO:0000259" key="7">
    <source>
        <dbReference type="Pfam" id="PF08423"/>
    </source>
</evidence>
<dbReference type="Gene3D" id="3.40.50.300">
    <property type="entry name" value="P-loop containing nucleotide triphosphate hydrolases"/>
    <property type="match status" value="1"/>
</dbReference>
<dbReference type="Pfam" id="PF08423">
    <property type="entry name" value="Rad51"/>
    <property type="match status" value="1"/>
</dbReference>
<dbReference type="AlphaFoldDB" id="A0A4S8L6Z3"/>
<proteinExistence type="predicted"/>
<sequence>MSSRPLTSLPLPPSTLSVLRESGYETLDDLQIYDSPDKLTNSLKIPIFASQTLFSATQTQAQATQSRLYTSSTHAPNARTPYVPLTQTLSSLISSKTHSTTRQVFPTGFLPVDELLNGGLRRGHILEISGPPGSLKEVVARGLVKEVIVAGKEERVLWVDCQNGTNPSDLDDLIQGLPNHRRLISYIKIHTLPDLMIFFHNLPEYLDSSPNISLLVINSISFPFLTTPNLNLTKAARSAVLEQIKQVLVKICVTRNVSVVTTCQLSTKLIKPDGSTGNFDTEGVKGMMVPSLGKDYLPMGRTYRILVSLDGGDEGTIRLLSSPTMTTTTRMKGQAQNTKRKFLFQDGTLLSLYNE</sequence>
<keyword evidence="2" id="KW-0547">Nucleotide-binding</keyword>
<dbReference type="PANTHER" id="PTHR46239:SF1">
    <property type="entry name" value="DNA REPAIR PROTEIN RAD51 HOMOLOG 3"/>
    <property type="match status" value="1"/>
</dbReference>
<dbReference type="GO" id="GO:0033063">
    <property type="term" value="C:Rad51B-Rad51C-Rad51D-XRCC2 complex"/>
    <property type="evidence" value="ECO:0007669"/>
    <property type="project" value="TreeGrafter"/>
</dbReference>
<dbReference type="GO" id="GO:0007131">
    <property type="term" value="P:reciprocal meiotic recombination"/>
    <property type="evidence" value="ECO:0007669"/>
    <property type="project" value="TreeGrafter"/>
</dbReference>
<name>A0A4S8L6Z3_DENBC</name>
<keyword evidence="4" id="KW-0067">ATP-binding</keyword>
<gene>
    <name evidence="8" type="ORF">K435DRAFT_783868</name>
</gene>
<dbReference type="InterPro" id="IPR013632">
    <property type="entry name" value="Rad51_C"/>
</dbReference>
<keyword evidence="6" id="KW-0539">Nucleus</keyword>
<evidence type="ECO:0000256" key="4">
    <source>
        <dbReference type="ARBA" id="ARBA00022840"/>
    </source>
</evidence>
<evidence type="ECO:0000256" key="1">
    <source>
        <dbReference type="ARBA" id="ARBA00004123"/>
    </source>
</evidence>
<evidence type="ECO:0000256" key="5">
    <source>
        <dbReference type="ARBA" id="ARBA00023204"/>
    </source>
</evidence>
<accession>A0A4S8L6Z3</accession>
<evidence type="ECO:0000313" key="9">
    <source>
        <dbReference type="Proteomes" id="UP000297245"/>
    </source>
</evidence>
<evidence type="ECO:0000256" key="2">
    <source>
        <dbReference type="ARBA" id="ARBA00022741"/>
    </source>
</evidence>
<dbReference type="SUPFAM" id="SSF52540">
    <property type="entry name" value="P-loop containing nucleoside triphosphate hydrolases"/>
    <property type="match status" value="1"/>
</dbReference>
<dbReference type="PANTHER" id="PTHR46239">
    <property type="entry name" value="DNA REPAIR PROTEIN RAD51 HOMOLOG 3 RAD51C"/>
    <property type="match status" value="1"/>
</dbReference>
<dbReference type="InterPro" id="IPR027417">
    <property type="entry name" value="P-loop_NTPase"/>
</dbReference>
<dbReference type="EMBL" id="ML179611">
    <property type="protein sequence ID" value="THU84261.1"/>
    <property type="molecule type" value="Genomic_DNA"/>
</dbReference>
<evidence type="ECO:0000256" key="3">
    <source>
        <dbReference type="ARBA" id="ARBA00022763"/>
    </source>
</evidence>
<dbReference type="GO" id="GO:0005657">
    <property type="term" value="C:replication fork"/>
    <property type="evidence" value="ECO:0007669"/>
    <property type="project" value="TreeGrafter"/>
</dbReference>
<evidence type="ECO:0000256" key="6">
    <source>
        <dbReference type="ARBA" id="ARBA00023242"/>
    </source>
</evidence>
<dbReference type="Proteomes" id="UP000297245">
    <property type="component" value="Unassembled WGS sequence"/>
</dbReference>
<protein>
    <recommendedName>
        <fullName evidence="7">Rad51-like C-terminal domain-containing protein</fullName>
    </recommendedName>
</protein>
<feature type="domain" description="Rad51-like C-terminal" evidence="7">
    <location>
        <begin position="107"/>
        <end position="326"/>
    </location>
</feature>
<evidence type="ECO:0000313" key="8">
    <source>
        <dbReference type="EMBL" id="THU84261.1"/>
    </source>
</evidence>
<dbReference type="GO" id="GO:0033065">
    <property type="term" value="C:Rad51C-XRCC3 complex"/>
    <property type="evidence" value="ECO:0007669"/>
    <property type="project" value="TreeGrafter"/>
</dbReference>